<name>A0A167K7Q4_CALVF</name>
<dbReference type="GO" id="GO:0051015">
    <property type="term" value="F:actin filament binding"/>
    <property type="evidence" value="ECO:0007669"/>
    <property type="project" value="InterPro"/>
</dbReference>
<protein>
    <submittedName>
        <fullName evidence="13">Putative nonmuscle myosin heavy chain b</fullName>
    </submittedName>
</protein>
<feature type="domain" description="Myosin motor" evidence="11">
    <location>
        <begin position="75"/>
        <end position="797"/>
    </location>
</feature>
<dbReference type="GO" id="GO:0005524">
    <property type="term" value="F:ATP binding"/>
    <property type="evidence" value="ECO:0007669"/>
    <property type="project" value="UniProtKB-UniRule"/>
</dbReference>
<feature type="region of interest" description="Disordered" evidence="10">
    <location>
        <begin position="1170"/>
        <end position="1195"/>
    </location>
</feature>
<dbReference type="Gene3D" id="2.30.30.360">
    <property type="entry name" value="Myosin S1 fragment, N-terminal"/>
    <property type="match status" value="1"/>
</dbReference>
<dbReference type="CDD" id="cd01377">
    <property type="entry name" value="MYSc_class_II"/>
    <property type="match status" value="1"/>
</dbReference>
<dbReference type="Proteomes" id="UP000076738">
    <property type="component" value="Unassembled WGS sequence"/>
</dbReference>
<evidence type="ECO:0000313" key="14">
    <source>
        <dbReference type="Proteomes" id="UP000076738"/>
    </source>
</evidence>
<dbReference type="InterPro" id="IPR036961">
    <property type="entry name" value="Kinesin_motor_dom_sf"/>
</dbReference>
<dbReference type="OrthoDB" id="6108017at2759"/>
<feature type="compositionally biased region" description="Basic and acidic residues" evidence="10">
    <location>
        <begin position="1170"/>
        <end position="1192"/>
    </location>
</feature>
<evidence type="ECO:0000256" key="9">
    <source>
        <dbReference type="SAM" id="Coils"/>
    </source>
</evidence>
<dbReference type="GO" id="GO:0000146">
    <property type="term" value="F:microfilament motor activity"/>
    <property type="evidence" value="ECO:0007669"/>
    <property type="project" value="TreeGrafter"/>
</dbReference>
<evidence type="ECO:0000256" key="5">
    <source>
        <dbReference type="ARBA" id="ARBA00023123"/>
    </source>
</evidence>
<dbReference type="Pfam" id="PF00063">
    <property type="entry name" value="Myosin_head"/>
    <property type="match status" value="1"/>
</dbReference>
<dbReference type="Gene3D" id="1.20.120.720">
    <property type="entry name" value="Myosin VI head, motor domain, U50 subdomain"/>
    <property type="match status" value="1"/>
</dbReference>
<feature type="coiled-coil region" evidence="9">
    <location>
        <begin position="1413"/>
        <end position="1491"/>
    </location>
</feature>
<dbReference type="SUPFAM" id="SSF50084">
    <property type="entry name" value="Myosin S1 fragment, N-terminal domain"/>
    <property type="match status" value="1"/>
</dbReference>
<keyword evidence="7 8" id="KW-0009">Actin-binding</keyword>
<evidence type="ECO:0000256" key="4">
    <source>
        <dbReference type="ARBA" id="ARBA00023054"/>
    </source>
</evidence>
<dbReference type="SUPFAM" id="SSF52540">
    <property type="entry name" value="P-loop containing nucleoside triphosphate hydrolases"/>
    <property type="match status" value="1"/>
</dbReference>
<dbReference type="PROSITE" id="PS51844">
    <property type="entry name" value="SH3_LIKE"/>
    <property type="match status" value="1"/>
</dbReference>
<dbReference type="FunFam" id="1.10.10.820:FF:000001">
    <property type="entry name" value="Myosin heavy chain"/>
    <property type="match status" value="1"/>
</dbReference>
<evidence type="ECO:0000259" key="12">
    <source>
        <dbReference type="PROSITE" id="PS51844"/>
    </source>
</evidence>
<dbReference type="Gene3D" id="1.10.10.820">
    <property type="match status" value="1"/>
</dbReference>
<dbReference type="Pfam" id="PF02736">
    <property type="entry name" value="Myosin_N"/>
    <property type="match status" value="1"/>
</dbReference>
<evidence type="ECO:0000256" key="6">
    <source>
        <dbReference type="ARBA" id="ARBA00023175"/>
    </source>
</evidence>
<dbReference type="Gene3D" id="1.20.58.530">
    <property type="match status" value="1"/>
</dbReference>
<feature type="region of interest" description="Disordered" evidence="10">
    <location>
        <begin position="196"/>
        <end position="221"/>
    </location>
</feature>
<evidence type="ECO:0000256" key="1">
    <source>
        <dbReference type="ARBA" id="ARBA00008314"/>
    </source>
</evidence>
<dbReference type="Gene3D" id="3.40.850.10">
    <property type="entry name" value="Kinesin motor domain"/>
    <property type="match status" value="1"/>
</dbReference>
<dbReference type="PRINTS" id="PR00193">
    <property type="entry name" value="MYOSINHEAVY"/>
</dbReference>
<evidence type="ECO:0000256" key="8">
    <source>
        <dbReference type="PROSITE-ProRule" id="PRU00782"/>
    </source>
</evidence>
<keyword evidence="5 8" id="KW-0518">Myosin</keyword>
<dbReference type="GO" id="GO:0007015">
    <property type="term" value="P:actin filament organization"/>
    <property type="evidence" value="ECO:0007669"/>
    <property type="project" value="TreeGrafter"/>
</dbReference>
<feature type="binding site" evidence="8">
    <location>
        <begin position="168"/>
        <end position="175"/>
    </location>
    <ligand>
        <name>ATP</name>
        <dbReference type="ChEBI" id="CHEBI:30616"/>
    </ligand>
</feature>
<gene>
    <name evidence="13" type="ORF">CALVIDRAFT_484424</name>
</gene>
<dbReference type="InterPro" id="IPR027417">
    <property type="entry name" value="P-loop_NTPase"/>
</dbReference>
<keyword evidence="4 9" id="KW-0175">Coiled coil</keyword>
<dbReference type="InterPro" id="IPR008989">
    <property type="entry name" value="Myosin_S1_N"/>
</dbReference>
<keyword evidence="3 8" id="KW-0067">ATP-binding</keyword>
<dbReference type="GO" id="GO:0016459">
    <property type="term" value="C:myosin complex"/>
    <property type="evidence" value="ECO:0007669"/>
    <property type="project" value="UniProtKB-KW"/>
</dbReference>
<feature type="coiled-coil region" evidence="9">
    <location>
        <begin position="868"/>
        <end position="916"/>
    </location>
</feature>
<keyword evidence="2 8" id="KW-0547">Nucleotide-binding</keyword>
<evidence type="ECO:0000259" key="11">
    <source>
        <dbReference type="PROSITE" id="PS51456"/>
    </source>
</evidence>
<feature type="coiled-coil region" evidence="9">
    <location>
        <begin position="966"/>
        <end position="1129"/>
    </location>
</feature>
<dbReference type="SUPFAM" id="SSF90257">
    <property type="entry name" value="Myosin rod fragments"/>
    <property type="match status" value="1"/>
</dbReference>
<feature type="domain" description="Myosin N-terminal SH3-like" evidence="12">
    <location>
        <begin position="19"/>
        <end position="71"/>
    </location>
</feature>
<evidence type="ECO:0000313" key="13">
    <source>
        <dbReference type="EMBL" id="KZO94356.1"/>
    </source>
</evidence>
<evidence type="ECO:0000256" key="3">
    <source>
        <dbReference type="ARBA" id="ARBA00022840"/>
    </source>
</evidence>
<comment type="similarity">
    <text evidence="1 8">Belongs to the TRAFAC class myosin-kinesin ATPase superfamily. Myosin family.</text>
</comment>
<dbReference type="FunFam" id="1.20.5.4820:FF:000002">
    <property type="entry name" value="Myosin heavy chain 10"/>
    <property type="match status" value="1"/>
</dbReference>
<dbReference type="InterPro" id="IPR004009">
    <property type="entry name" value="SH3_Myosin"/>
</dbReference>
<evidence type="ECO:0000256" key="2">
    <source>
        <dbReference type="ARBA" id="ARBA00022741"/>
    </source>
</evidence>
<dbReference type="GO" id="GO:0016020">
    <property type="term" value="C:membrane"/>
    <property type="evidence" value="ECO:0007669"/>
    <property type="project" value="TreeGrafter"/>
</dbReference>
<keyword evidence="14" id="KW-1185">Reference proteome</keyword>
<feature type="region of interest" description="Actin-binding" evidence="8">
    <location>
        <begin position="675"/>
        <end position="697"/>
    </location>
</feature>
<accession>A0A167K7Q4</accession>
<feature type="compositionally biased region" description="Polar residues" evidence="10">
    <location>
        <begin position="197"/>
        <end position="207"/>
    </location>
</feature>
<feature type="compositionally biased region" description="Low complexity" evidence="10">
    <location>
        <begin position="210"/>
        <end position="221"/>
    </location>
</feature>
<dbReference type="PROSITE" id="PS51456">
    <property type="entry name" value="MYOSIN_MOTOR"/>
    <property type="match status" value="1"/>
</dbReference>
<dbReference type="PANTHER" id="PTHR13140:SF857">
    <property type="entry name" value="MYOSIN-11"/>
    <property type="match status" value="1"/>
</dbReference>
<dbReference type="GO" id="GO:0005737">
    <property type="term" value="C:cytoplasm"/>
    <property type="evidence" value="ECO:0007669"/>
    <property type="project" value="TreeGrafter"/>
</dbReference>
<evidence type="ECO:0000256" key="7">
    <source>
        <dbReference type="ARBA" id="ARBA00023203"/>
    </source>
</evidence>
<dbReference type="Gene3D" id="1.20.5.4820">
    <property type="match status" value="1"/>
</dbReference>
<dbReference type="PANTHER" id="PTHR13140">
    <property type="entry name" value="MYOSIN"/>
    <property type="match status" value="1"/>
</dbReference>
<dbReference type="SMART" id="SM00242">
    <property type="entry name" value="MYSc"/>
    <property type="match status" value="1"/>
</dbReference>
<keyword evidence="6 8" id="KW-0505">Motor protein</keyword>
<reference evidence="13 14" key="1">
    <citation type="journal article" date="2016" name="Mol. Biol. Evol.">
        <title>Comparative Genomics of Early-Diverging Mushroom-Forming Fungi Provides Insights into the Origins of Lignocellulose Decay Capabilities.</title>
        <authorList>
            <person name="Nagy L.G."/>
            <person name="Riley R."/>
            <person name="Tritt A."/>
            <person name="Adam C."/>
            <person name="Daum C."/>
            <person name="Floudas D."/>
            <person name="Sun H."/>
            <person name="Yadav J.S."/>
            <person name="Pangilinan J."/>
            <person name="Larsson K.H."/>
            <person name="Matsuura K."/>
            <person name="Barry K."/>
            <person name="Labutti K."/>
            <person name="Kuo R."/>
            <person name="Ohm R.A."/>
            <person name="Bhattacharya S.S."/>
            <person name="Shirouzu T."/>
            <person name="Yoshinaga Y."/>
            <person name="Martin F.M."/>
            <person name="Grigoriev I.V."/>
            <person name="Hibbett D.S."/>
        </authorList>
    </citation>
    <scope>NUCLEOTIDE SEQUENCE [LARGE SCALE GENOMIC DNA]</scope>
    <source>
        <strain evidence="13 14">TUFC12733</strain>
    </source>
</reference>
<organism evidence="13 14">
    <name type="scientific">Calocera viscosa (strain TUFC12733)</name>
    <dbReference type="NCBI Taxonomy" id="1330018"/>
    <lineage>
        <taxon>Eukaryota</taxon>
        <taxon>Fungi</taxon>
        <taxon>Dikarya</taxon>
        <taxon>Basidiomycota</taxon>
        <taxon>Agaricomycotina</taxon>
        <taxon>Dacrymycetes</taxon>
        <taxon>Dacrymycetales</taxon>
        <taxon>Dacrymycetaceae</taxon>
        <taxon>Calocera</taxon>
    </lineage>
</organism>
<sequence length="1504" mass="171961">MPVPVRASHEEAARAAEFNEKKWVWVPDEKEGYLAGWVVKEEQDEEMGEVMLAAGGEHRTLPLYMLSKMNPPKFDRVDDIADLTYLNEASVVHNLRLRYGSNAIYTYSGLFLVAINPYQTLPLYTDAIIDQYRHRRRDEVPPHIFAIAERAWVHMNEERECQSVLITGESGAGKTENTKKVIQYLASIASEAYAAPSTPTHSRTSSAVVPHSPIPRSHSSNSSIASMGLRGLGLLERQILQANPILEAFGNAQTLKNNNSSRFGKFVRISFSSDSSISGAEIDWYLLEKSRVTFRHEGERSFHVFYQLLEGGGAFRDALLLEGGAGDYEYLNKSRSFVDGVDDKEEWRQLKTALDIVGFTNSEQLDLFRIISAILHIGNLTMISTRSVEQTAFTSESQPVLEKICHLLGLPSQEFPKAVLRPRTKAGREWVTQQRTADQVKDELASLSKILYERCFGSLVERINKALDRPSSKSTFIGVLDIAGFEIFETNSFEQLCINYTNEKLQQFFNHHMFVLEQEEYSRESIEWDFVNFGLDLQPTIDLIESRDPIGILSCLDEECIMPKASDITFTSKVHALWAEVGHPGSAKYAPTRFEQGFVIQHYAGKVEYRTDGWLQKNKDPLNDNLTRLLATSSEKYIAGLFAEYAEDATATPVSKKRVKKGAFRTVGQRHKEQLSQLMNQLQATQPHFVRCIVPNSLKKPGKLDIPLVLDQLRCNGVLEGIRIARLGYPNRLPFAEFRQRYEVLTPGVIPRGYMDGRKASTKMIDSLDLDPAIYKIGTSKVFFKAGVLADLEEKRDAHLFDVFSRFQAVARMFSARRQMRKVLNRANAIRTIQRNARVYVELREWPWWQLYTKVRPMLAATRNDEELRKKDTELATVREKAEKDKREKVGLEAEIIQLRSEKKKVEDELESERRLGLDKDQQLARSKARECDLEDDVAALQIDFDAIEAELARVAEARRTSDLALDTLSLAHEDAKIRLAALEEQQRDWKKTESRLLDDVRKRSSECTSLKTHRDQLQKTVDEHETALLAREEEVARLKERIKARELKVDDEAASLNAELARLADAKKTADHNLDALSLVHEDVKIRLAGLEEQQREWRKKESRLKHRDELEKTVRQHQASIKQVAELQVQLKASHKEIEAQKGDLQKDVLLRSKLQVELDELRKFQTTKTAEDRKRSEAERGKEHERAELRSQVTQLQAQLADVRRQAREGQSKLEVDLNLARRELAATTKTLVEDLQQQAKAHAQSLREAELAAIQAEKQKRTAEAELQSVRNKHVDADSQLAQLTEQKESLERRLASAQAKHQDFEDAVLQIEREKASWARHMEAARKQLSAETSRRQKLEQAISTRDTEITKLNDLQGSWENELAKLKSDLAAREHEIGQLRGRPADITIIEHVHVLEEAKRVTDRQLLEAQAELESLQLYVRSLERAKQRPQSVSEQQMQILSQQSQIRELRAVLEEAESDRVALQRARRNLESRLDEIEQAQFRLPERTVQGRAAVV</sequence>
<dbReference type="STRING" id="1330018.A0A167K7Q4"/>
<dbReference type="EMBL" id="KV417295">
    <property type="protein sequence ID" value="KZO94356.1"/>
    <property type="molecule type" value="Genomic_DNA"/>
</dbReference>
<proteinExistence type="inferred from homology"/>
<evidence type="ECO:0000256" key="10">
    <source>
        <dbReference type="SAM" id="MobiDB-lite"/>
    </source>
</evidence>
<dbReference type="InterPro" id="IPR001609">
    <property type="entry name" value="Myosin_head_motor_dom-like"/>
</dbReference>